<sequence length="271" mass="30165">MTTADFPLLSNSFVGQDDDNAFLGYSTRMTITATDRIAYRPQQNTFREPLAEEILRFPFAYFREAGSNSPVIRLGGTTAPNVLMYPPTMHPAYVQVLTQPQFLASDLADESRSLESVRPLFKNSPDLLPHLHGPRKMSTRTTDIDAIQTVLDHYTEAVLHGKVDLARPLFHPQALMAGYMNGHQVLGTPAPFLDDVEHGPAQASLPHGYRTRVLSIEVYGATATVLFAEDRISVGQPDGSRIVMDIVDSFHLLCIADRWVIVSKLFYHDPV</sequence>
<dbReference type="Gene3D" id="3.10.450.50">
    <property type="match status" value="1"/>
</dbReference>
<dbReference type="AlphaFoldDB" id="A0A7Z2G866"/>
<dbReference type="OrthoDB" id="7451095at2"/>
<organism evidence="1 2">
    <name type="scientific">Paraburkholderia acidiphila</name>
    <dbReference type="NCBI Taxonomy" id="2571747"/>
    <lineage>
        <taxon>Bacteria</taxon>
        <taxon>Pseudomonadati</taxon>
        <taxon>Pseudomonadota</taxon>
        <taxon>Betaproteobacteria</taxon>
        <taxon>Burkholderiales</taxon>
        <taxon>Burkholderiaceae</taxon>
        <taxon>Paraburkholderia</taxon>
    </lineage>
</organism>
<dbReference type="Pfam" id="PF12893">
    <property type="entry name" value="Lumazine_bd_2"/>
    <property type="match status" value="1"/>
</dbReference>
<protein>
    <recommendedName>
        <fullName evidence="3">Nuclear transport factor 2 family protein</fullName>
    </recommendedName>
</protein>
<reference evidence="1 2" key="1">
    <citation type="submission" date="2019-12" db="EMBL/GenBank/DDBJ databases">
        <title>Paraburkholderia acidiphila 7Q-K02 sp. nov and Paraburkholderia acidisoli DHF22 sp. nov., two strains isolated from forest soil.</title>
        <authorList>
            <person name="Gao Z."/>
            <person name="Qiu L."/>
        </authorList>
    </citation>
    <scope>NUCLEOTIDE SEQUENCE [LARGE SCALE GENOMIC DNA]</scope>
    <source>
        <strain evidence="1 2">7Q-K02</strain>
    </source>
</reference>
<evidence type="ECO:0000313" key="1">
    <source>
        <dbReference type="EMBL" id="QGZ56876.1"/>
    </source>
</evidence>
<name>A0A7Z2G866_9BURK</name>
<dbReference type="InterPro" id="IPR032710">
    <property type="entry name" value="NTF2-like_dom_sf"/>
</dbReference>
<evidence type="ECO:0008006" key="3">
    <source>
        <dbReference type="Google" id="ProtNLM"/>
    </source>
</evidence>
<proteinExistence type="predicted"/>
<dbReference type="SUPFAM" id="SSF54427">
    <property type="entry name" value="NTF2-like"/>
    <property type="match status" value="1"/>
</dbReference>
<evidence type="ECO:0000313" key="2">
    <source>
        <dbReference type="Proteomes" id="UP000434209"/>
    </source>
</evidence>
<dbReference type="Proteomes" id="UP000434209">
    <property type="component" value="Chromosome 2"/>
</dbReference>
<accession>A0A7Z2G866</accession>
<dbReference type="EMBL" id="CP046910">
    <property type="protein sequence ID" value="QGZ56876.1"/>
    <property type="molecule type" value="Genomic_DNA"/>
</dbReference>
<dbReference type="KEGG" id="pacp:FAZ97_18145"/>
<keyword evidence="2" id="KW-1185">Reference proteome</keyword>
<gene>
    <name evidence="1" type="ORF">FAZ97_18145</name>
</gene>
<dbReference type="InterPro" id="IPR039437">
    <property type="entry name" value="FrzH/put_lumazine-bd"/>
</dbReference>
<dbReference type="RefSeq" id="WP_158759827.1">
    <property type="nucleotide sequence ID" value="NZ_CP046910.1"/>
</dbReference>